<keyword evidence="5 6" id="KW-0408">Iron</keyword>
<sequence>MSTLVGQFIWSPVMSALQPRQVLAMGNSVILHYADRVSATLWQHRELAITGLLLAWALCTVTYRVFLSPLARYPGPLWARITGLWHITLINSHENLELMKLHKKYGPVVRIGPNNLSISHAHIFRKIYNAAAPFPKSKYYEPFTTSPGVDIFTERNEKLHGKLRRNFSYAFGAAGLRAVDNELDATVQRFMSRLASLEGETINMPTELGNALFDLNCQATLAHDAGFIESPSKGRLVHQIHDTITAGHFMGLMPIAWSLFQLVRRFVNRFIVLDEAQQTMTHLIKTQLQAQKDCVLSGKPKSGDLLLRLLGLVDSGVVSNDDIISVIGFTIGAGCSDGSTWLTAVFYYLLKHPDKYKKLMEELHEKAADGKLGPIAKAREAAEFPYLNAVLHEALRLCTTLVSNTPREVPEGGLELDDGHVPKGTIVGCPAWVIHRLPEVWGEDAEAFIPERWMESENKAVLHRYFMGFGSGSRTCLGRNISFLEARKLVPSILMAYHFELADPKGWELTGGGSVHVGKMPVRVKKRTTPGALPSLQIGDAYIKIL</sequence>
<dbReference type="GO" id="GO:0005506">
    <property type="term" value="F:iron ion binding"/>
    <property type="evidence" value="ECO:0007669"/>
    <property type="project" value="InterPro"/>
</dbReference>
<keyword evidence="9" id="KW-1185">Reference proteome</keyword>
<reference evidence="8" key="1">
    <citation type="journal article" date="2021" name="Nat. Commun.">
        <title>Genetic determinants of endophytism in the Arabidopsis root mycobiome.</title>
        <authorList>
            <person name="Mesny F."/>
            <person name="Miyauchi S."/>
            <person name="Thiergart T."/>
            <person name="Pickel B."/>
            <person name="Atanasova L."/>
            <person name="Karlsson M."/>
            <person name="Huettel B."/>
            <person name="Barry K.W."/>
            <person name="Haridas S."/>
            <person name="Chen C."/>
            <person name="Bauer D."/>
            <person name="Andreopoulos W."/>
            <person name="Pangilinan J."/>
            <person name="LaButti K."/>
            <person name="Riley R."/>
            <person name="Lipzen A."/>
            <person name="Clum A."/>
            <person name="Drula E."/>
            <person name="Henrissat B."/>
            <person name="Kohler A."/>
            <person name="Grigoriev I.V."/>
            <person name="Martin F.M."/>
            <person name="Hacquard S."/>
        </authorList>
    </citation>
    <scope>NUCLEOTIDE SEQUENCE</scope>
    <source>
        <strain evidence="8">MPI-CAGE-AT-0021</strain>
    </source>
</reference>
<organism evidence="8 9">
    <name type="scientific">Dactylonectria estremocensis</name>
    <dbReference type="NCBI Taxonomy" id="1079267"/>
    <lineage>
        <taxon>Eukaryota</taxon>
        <taxon>Fungi</taxon>
        <taxon>Dikarya</taxon>
        <taxon>Ascomycota</taxon>
        <taxon>Pezizomycotina</taxon>
        <taxon>Sordariomycetes</taxon>
        <taxon>Hypocreomycetidae</taxon>
        <taxon>Hypocreales</taxon>
        <taxon>Nectriaceae</taxon>
        <taxon>Dactylonectria</taxon>
    </lineage>
</organism>
<proteinExistence type="inferred from homology"/>
<dbReference type="InterPro" id="IPR050121">
    <property type="entry name" value="Cytochrome_P450_monoxygenase"/>
</dbReference>
<dbReference type="EMBL" id="JAGMUU010000038">
    <property type="protein sequence ID" value="KAH7115448.1"/>
    <property type="molecule type" value="Genomic_DNA"/>
</dbReference>
<dbReference type="PROSITE" id="PS00086">
    <property type="entry name" value="CYTOCHROME_P450"/>
    <property type="match status" value="1"/>
</dbReference>
<evidence type="ECO:0000256" key="3">
    <source>
        <dbReference type="ARBA" id="ARBA00022723"/>
    </source>
</evidence>
<evidence type="ECO:0000256" key="6">
    <source>
        <dbReference type="PIRSR" id="PIRSR602401-1"/>
    </source>
</evidence>
<dbReference type="GO" id="GO:0044550">
    <property type="term" value="P:secondary metabolite biosynthetic process"/>
    <property type="evidence" value="ECO:0007669"/>
    <property type="project" value="UniProtKB-ARBA"/>
</dbReference>
<evidence type="ECO:0000256" key="5">
    <source>
        <dbReference type="ARBA" id="ARBA00023004"/>
    </source>
</evidence>
<dbReference type="GO" id="GO:0020037">
    <property type="term" value="F:heme binding"/>
    <property type="evidence" value="ECO:0007669"/>
    <property type="project" value="InterPro"/>
</dbReference>
<evidence type="ECO:0000313" key="9">
    <source>
        <dbReference type="Proteomes" id="UP000717696"/>
    </source>
</evidence>
<dbReference type="SUPFAM" id="SSF48264">
    <property type="entry name" value="Cytochrome P450"/>
    <property type="match status" value="1"/>
</dbReference>
<dbReference type="PRINTS" id="PR00463">
    <property type="entry name" value="EP450I"/>
</dbReference>
<dbReference type="InterPro" id="IPR001128">
    <property type="entry name" value="Cyt_P450"/>
</dbReference>
<protein>
    <submittedName>
        <fullName evidence="8">Cytochrome P450</fullName>
    </submittedName>
</protein>
<gene>
    <name evidence="8" type="ORF">B0J13DRAFT_653831</name>
</gene>
<dbReference type="GO" id="GO:0016705">
    <property type="term" value="F:oxidoreductase activity, acting on paired donors, with incorporation or reduction of molecular oxygen"/>
    <property type="evidence" value="ECO:0007669"/>
    <property type="project" value="InterPro"/>
</dbReference>
<keyword evidence="3 6" id="KW-0479">Metal-binding</keyword>
<comment type="caution">
    <text evidence="8">The sequence shown here is derived from an EMBL/GenBank/DDBJ whole genome shotgun (WGS) entry which is preliminary data.</text>
</comment>
<dbReference type="PANTHER" id="PTHR24305:SF235">
    <property type="entry name" value="CYTOCHROME P450 MONOOXYGENASE APDB-RELATED"/>
    <property type="match status" value="1"/>
</dbReference>
<dbReference type="Gene3D" id="1.10.630.10">
    <property type="entry name" value="Cytochrome P450"/>
    <property type="match status" value="1"/>
</dbReference>
<evidence type="ECO:0000256" key="4">
    <source>
        <dbReference type="ARBA" id="ARBA00023002"/>
    </source>
</evidence>
<dbReference type="OrthoDB" id="3934656at2759"/>
<evidence type="ECO:0000313" key="8">
    <source>
        <dbReference type="EMBL" id="KAH7115448.1"/>
    </source>
</evidence>
<dbReference type="Proteomes" id="UP000717696">
    <property type="component" value="Unassembled WGS sequence"/>
</dbReference>
<evidence type="ECO:0000256" key="2">
    <source>
        <dbReference type="ARBA" id="ARBA00022617"/>
    </source>
</evidence>
<keyword evidence="7" id="KW-0503">Monooxygenase</keyword>
<dbReference type="Pfam" id="PF00067">
    <property type="entry name" value="p450"/>
    <property type="match status" value="1"/>
</dbReference>
<dbReference type="GO" id="GO:0004497">
    <property type="term" value="F:monooxygenase activity"/>
    <property type="evidence" value="ECO:0007669"/>
    <property type="project" value="UniProtKB-KW"/>
</dbReference>
<comment type="similarity">
    <text evidence="7">Belongs to the cytochrome P450 family.</text>
</comment>
<keyword evidence="4 7" id="KW-0560">Oxidoreductase</keyword>
<name>A0A9P9DA96_9HYPO</name>
<feature type="binding site" description="axial binding residue" evidence="6">
    <location>
        <position position="476"/>
    </location>
    <ligand>
        <name>heme</name>
        <dbReference type="ChEBI" id="CHEBI:30413"/>
    </ligand>
    <ligandPart>
        <name>Fe</name>
        <dbReference type="ChEBI" id="CHEBI:18248"/>
    </ligandPart>
</feature>
<evidence type="ECO:0000256" key="1">
    <source>
        <dbReference type="ARBA" id="ARBA00001971"/>
    </source>
</evidence>
<keyword evidence="2 6" id="KW-0349">Heme</keyword>
<comment type="cofactor">
    <cofactor evidence="1 6">
        <name>heme</name>
        <dbReference type="ChEBI" id="CHEBI:30413"/>
    </cofactor>
</comment>
<dbReference type="PRINTS" id="PR00385">
    <property type="entry name" value="P450"/>
</dbReference>
<accession>A0A9P9DA96</accession>
<dbReference type="PANTHER" id="PTHR24305">
    <property type="entry name" value="CYTOCHROME P450"/>
    <property type="match status" value="1"/>
</dbReference>
<dbReference type="AlphaFoldDB" id="A0A9P9DA96"/>
<dbReference type="InterPro" id="IPR002401">
    <property type="entry name" value="Cyt_P450_E_grp-I"/>
</dbReference>
<dbReference type="InterPro" id="IPR036396">
    <property type="entry name" value="Cyt_P450_sf"/>
</dbReference>
<dbReference type="InterPro" id="IPR017972">
    <property type="entry name" value="Cyt_P450_CS"/>
</dbReference>
<evidence type="ECO:0000256" key="7">
    <source>
        <dbReference type="RuleBase" id="RU000461"/>
    </source>
</evidence>